<dbReference type="KEGG" id="caw:Q783_05030"/>
<dbReference type="Proteomes" id="UP000017469">
    <property type="component" value="Chromosome"/>
</dbReference>
<proteinExistence type="predicted"/>
<sequence length="85" mass="9793">MVSLNQFYRCHTTVKLIQIYVFENDNTFIEIADAENGKTFIFFGLTLIENFNAFEGINSIREIGKWNLVFLLPLEGVKFPSVSLL</sequence>
<reference evidence="1 2" key="1">
    <citation type="journal article" date="2013" name="Genome Announc.">
        <title>Complete Genome Sequence of Carnobacterium gilichinskyi Strain WN1359T (DSM 27470T).</title>
        <authorList>
            <person name="Leonard M.T."/>
            <person name="Panayotova N."/>
            <person name="Farmerie W.G."/>
            <person name="Triplett E.W."/>
            <person name="Nicholson W.L."/>
        </authorList>
    </citation>
    <scope>NUCLEOTIDE SEQUENCE [LARGE SCALE GENOMIC DNA]</scope>
    <source>
        <strain evidence="1 2">WN1359</strain>
    </source>
</reference>
<protein>
    <submittedName>
        <fullName evidence="1">Uncharacterized protein</fullName>
    </submittedName>
</protein>
<accession>U5SBX5</accession>
<gene>
    <name evidence="1" type="ORF">Q783_05030</name>
</gene>
<evidence type="ECO:0000313" key="1">
    <source>
        <dbReference type="EMBL" id="AGY82794.1"/>
    </source>
</evidence>
<organism evidence="1 2">
    <name type="scientific">Carnobacterium inhibens subsp. gilichinskyi</name>
    <dbReference type="NCBI Taxonomy" id="1266845"/>
    <lineage>
        <taxon>Bacteria</taxon>
        <taxon>Bacillati</taxon>
        <taxon>Bacillota</taxon>
        <taxon>Bacilli</taxon>
        <taxon>Lactobacillales</taxon>
        <taxon>Carnobacteriaceae</taxon>
        <taxon>Carnobacterium</taxon>
    </lineage>
</organism>
<dbReference type="STRING" id="1266845.Q783_05030"/>
<dbReference type="HOGENOM" id="CLU_2506631_0_0_9"/>
<evidence type="ECO:0000313" key="2">
    <source>
        <dbReference type="Proteomes" id="UP000017469"/>
    </source>
</evidence>
<dbReference type="EMBL" id="CP006812">
    <property type="protein sequence ID" value="AGY82794.1"/>
    <property type="molecule type" value="Genomic_DNA"/>
</dbReference>
<dbReference type="AlphaFoldDB" id="U5SBX5"/>
<name>U5SBX5_9LACT</name>